<dbReference type="PANTHER" id="PTHR23519">
    <property type="entry name" value="AUTOPHAGY-RELATED PROTEIN 22"/>
    <property type="match status" value="1"/>
</dbReference>
<dbReference type="CDD" id="cd17483">
    <property type="entry name" value="MFS_Atg22_like"/>
    <property type="match status" value="1"/>
</dbReference>
<comment type="caution">
    <text evidence="11">The sequence shown here is derived from an EMBL/GenBank/DDBJ whole genome shotgun (WGS) entry which is preliminary data.</text>
</comment>
<evidence type="ECO:0000256" key="5">
    <source>
        <dbReference type="ARBA" id="ARBA00022692"/>
    </source>
</evidence>
<keyword evidence="7 9" id="KW-1133">Transmembrane helix</keyword>
<feature type="transmembrane region" description="Helical" evidence="9">
    <location>
        <begin position="344"/>
        <end position="362"/>
    </location>
</feature>
<feature type="transmembrane region" description="Helical" evidence="9">
    <location>
        <begin position="446"/>
        <end position="466"/>
    </location>
</feature>
<gene>
    <name evidence="11" type="ORF">INT46_011498</name>
</gene>
<feature type="transmembrane region" description="Helical" evidence="9">
    <location>
        <begin position="178"/>
        <end position="202"/>
    </location>
</feature>
<keyword evidence="5 9" id="KW-0812">Transmembrane</keyword>
<evidence type="ECO:0000256" key="6">
    <source>
        <dbReference type="ARBA" id="ARBA00022970"/>
    </source>
</evidence>
<evidence type="ECO:0000256" key="1">
    <source>
        <dbReference type="ARBA" id="ARBA00004127"/>
    </source>
</evidence>
<dbReference type="AlphaFoldDB" id="A0A8H7RMN5"/>
<dbReference type="InterPro" id="IPR036259">
    <property type="entry name" value="MFS_trans_sf"/>
</dbReference>
<keyword evidence="12" id="KW-1185">Reference proteome</keyword>
<feature type="transmembrane region" description="Helical" evidence="9">
    <location>
        <begin position="152"/>
        <end position="172"/>
    </location>
</feature>
<dbReference type="GO" id="GO:0022857">
    <property type="term" value="F:transmembrane transporter activity"/>
    <property type="evidence" value="ECO:0007669"/>
    <property type="project" value="InterPro"/>
</dbReference>
<dbReference type="OrthoDB" id="192733at2759"/>
<dbReference type="InterPro" id="IPR050495">
    <property type="entry name" value="ATG22/LtaA_families"/>
</dbReference>
<evidence type="ECO:0000256" key="2">
    <source>
        <dbReference type="ARBA" id="ARBA00006978"/>
    </source>
</evidence>
<evidence type="ECO:0000256" key="3">
    <source>
        <dbReference type="ARBA" id="ARBA00022448"/>
    </source>
</evidence>
<accession>A0A8H7RMN5</accession>
<dbReference type="SUPFAM" id="SSF103473">
    <property type="entry name" value="MFS general substrate transporter"/>
    <property type="match status" value="1"/>
</dbReference>
<feature type="transmembrane region" description="Helical" evidence="9">
    <location>
        <begin position="285"/>
        <end position="308"/>
    </location>
</feature>
<evidence type="ECO:0000313" key="12">
    <source>
        <dbReference type="Proteomes" id="UP000650833"/>
    </source>
</evidence>
<feature type="transmembrane region" description="Helical" evidence="9">
    <location>
        <begin position="414"/>
        <end position="434"/>
    </location>
</feature>
<keyword evidence="9" id="KW-0072">Autophagy</keyword>
<dbReference type="PROSITE" id="PS50850">
    <property type="entry name" value="MFS"/>
    <property type="match status" value="1"/>
</dbReference>
<evidence type="ECO:0000256" key="7">
    <source>
        <dbReference type="ARBA" id="ARBA00022989"/>
    </source>
</evidence>
<dbReference type="InterPro" id="IPR024671">
    <property type="entry name" value="Atg22-like"/>
</dbReference>
<dbReference type="GO" id="GO:0005774">
    <property type="term" value="C:vacuolar membrane"/>
    <property type="evidence" value="ECO:0007669"/>
    <property type="project" value="UniProtKB-SubCell"/>
</dbReference>
<dbReference type="InterPro" id="IPR020846">
    <property type="entry name" value="MFS_dom"/>
</dbReference>
<evidence type="ECO:0000256" key="9">
    <source>
        <dbReference type="RuleBase" id="RU363073"/>
    </source>
</evidence>
<keyword evidence="3 9" id="KW-0813">Transport</keyword>
<sequence length="544" mass="61190">MSNSSSVSSIAVDKNEEIKTLSNEKDPFKIIDDEGSYVEQQHIFDQPPTTKWELWSYYLYYNGDNGYTMYSFMPLILQYLAYRGGFNPETPNIRGCDIQDALKPCNVAWINSPNGIPVSSMLLYVQAIAFSIQFILFTSFGSLADYGQWNRYILLGATIIGCTFQALPIILINDDGTHWNIMMAIMNIALISYGTSLVFYAAAFPNLSDNLPVVRYVKSNPNVTESERQEVIERWRNQVSAVSTTFSNIGFLITSGILSGVSFLSWEGKYDFPDGVTHTLGNAPIYNYISTVVCGCFWALNAVPYFLLTPRGRKGPPLPSNANYFTFGWKSVILALREARKLRYLFMYIFAYFMFSDAVSTIGQMTSIIQGELTGFSAQQNAIFSFTTAVTSILGCLFFLWMSKTFHIRTKTSLLIIVILTGVIPVWGCFGIQFDNFGIKTSWELWVLNVWSGLFTAPIWAWQQTMLAELVPKGKENLFFGLFGIVNKASSWIGPVVIGAITQSTSNIWKGWPFVLGLFILATIIICFIDVDKAKLELDEYEKA</sequence>
<protein>
    <recommendedName>
        <fullName evidence="9">Autophagy-related protein</fullName>
    </recommendedName>
</protein>
<comment type="function">
    <text evidence="9">Vacuolar effluxer which mediate the efflux of amino acids resulting from autophagic degradation. The release of autophagic amino acids allows the maintenance of protein synthesis and viability during nitrogen starvation.</text>
</comment>
<dbReference type="InterPro" id="IPR044738">
    <property type="entry name" value="Atg22"/>
</dbReference>
<feature type="transmembrane region" description="Helical" evidence="9">
    <location>
        <begin position="382"/>
        <end position="402"/>
    </location>
</feature>
<keyword evidence="4 9" id="KW-0926">Vacuole</keyword>
<keyword evidence="8 9" id="KW-0472">Membrane</keyword>
<feature type="transmembrane region" description="Helical" evidence="9">
    <location>
        <begin position="478"/>
        <end position="500"/>
    </location>
</feature>
<feature type="non-terminal residue" evidence="11">
    <location>
        <position position="1"/>
    </location>
</feature>
<comment type="similarity">
    <text evidence="2 9">Belongs to the ATG22 family.</text>
</comment>
<feature type="domain" description="Major facilitator superfamily (MFS) profile" evidence="10">
    <location>
        <begin position="344"/>
        <end position="544"/>
    </location>
</feature>
<name>A0A8H7RMN5_9FUNG</name>
<comment type="subcellular location">
    <subcellularLocation>
        <location evidence="1">Endomembrane system</location>
        <topology evidence="1">Multi-pass membrane protein</topology>
    </subcellularLocation>
    <subcellularLocation>
        <location evidence="9">Vacuole membrane</location>
        <topology evidence="9">Multi-pass membrane protein</topology>
    </subcellularLocation>
</comment>
<dbReference type="GO" id="GO:0006914">
    <property type="term" value="P:autophagy"/>
    <property type="evidence" value="ECO:0007669"/>
    <property type="project" value="UniProtKB-KW"/>
</dbReference>
<dbReference type="Proteomes" id="UP000650833">
    <property type="component" value="Unassembled WGS sequence"/>
</dbReference>
<organism evidence="11 12">
    <name type="scientific">Mucor plumbeus</name>
    <dbReference type="NCBI Taxonomy" id="97098"/>
    <lineage>
        <taxon>Eukaryota</taxon>
        <taxon>Fungi</taxon>
        <taxon>Fungi incertae sedis</taxon>
        <taxon>Mucoromycota</taxon>
        <taxon>Mucoromycotina</taxon>
        <taxon>Mucoromycetes</taxon>
        <taxon>Mucorales</taxon>
        <taxon>Mucorineae</taxon>
        <taxon>Mucoraceae</taxon>
        <taxon>Mucor</taxon>
    </lineage>
</organism>
<evidence type="ECO:0000256" key="8">
    <source>
        <dbReference type="ARBA" id="ARBA00023136"/>
    </source>
</evidence>
<evidence type="ECO:0000256" key="4">
    <source>
        <dbReference type="ARBA" id="ARBA00022554"/>
    </source>
</evidence>
<proteinExistence type="inferred from homology"/>
<feature type="transmembrane region" description="Helical" evidence="9">
    <location>
        <begin position="121"/>
        <end position="140"/>
    </location>
</feature>
<dbReference type="PANTHER" id="PTHR23519:SF4">
    <property type="entry name" value="AUTOPHAGY-RELATED PROTEIN"/>
    <property type="match status" value="1"/>
</dbReference>
<dbReference type="GO" id="GO:0012505">
    <property type="term" value="C:endomembrane system"/>
    <property type="evidence" value="ECO:0007669"/>
    <property type="project" value="UniProtKB-SubCell"/>
</dbReference>
<dbReference type="EMBL" id="JAEPRC010000041">
    <property type="protein sequence ID" value="KAG2212997.1"/>
    <property type="molecule type" value="Genomic_DNA"/>
</dbReference>
<evidence type="ECO:0000313" key="11">
    <source>
        <dbReference type="EMBL" id="KAG2212997.1"/>
    </source>
</evidence>
<feature type="transmembrane region" description="Helical" evidence="9">
    <location>
        <begin position="246"/>
        <end position="265"/>
    </location>
</feature>
<keyword evidence="6 9" id="KW-0029">Amino-acid transport</keyword>
<reference evidence="11" key="1">
    <citation type="submission" date="2020-12" db="EMBL/GenBank/DDBJ databases">
        <title>Metabolic potential, ecology and presence of endohyphal bacteria is reflected in genomic diversity of Mucoromycotina.</title>
        <authorList>
            <person name="Muszewska A."/>
            <person name="Okrasinska A."/>
            <person name="Steczkiewicz K."/>
            <person name="Drgas O."/>
            <person name="Orlowska M."/>
            <person name="Perlinska-Lenart U."/>
            <person name="Aleksandrzak-Piekarczyk T."/>
            <person name="Szatraj K."/>
            <person name="Zielenkiewicz U."/>
            <person name="Pilsyk S."/>
            <person name="Malc E."/>
            <person name="Mieczkowski P."/>
            <person name="Kruszewska J.S."/>
            <person name="Biernat P."/>
            <person name="Pawlowska J."/>
        </authorList>
    </citation>
    <scope>NUCLEOTIDE SEQUENCE</scope>
    <source>
        <strain evidence="11">CBS 226.32</strain>
    </source>
</reference>
<feature type="transmembrane region" description="Helical" evidence="9">
    <location>
        <begin position="512"/>
        <end position="531"/>
    </location>
</feature>
<dbReference type="Gene3D" id="1.20.1250.20">
    <property type="entry name" value="MFS general substrate transporter like domains"/>
    <property type="match status" value="1"/>
</dbReference>
<dbReference type="GO" id="GO:0032974">
    <property type="term" value="P:amino acid transmembrane export from vacuole"/>
    <property type="evidence" value="ECO:0007669"/>
    <property type="project" value="InterPro"/>
</dbReference>
<dbReference type="Pfam" id="PF11700">
    <property type="entry name" value="ATG22"/>
    <property type="match status" value="1"/>
</dbReference>
<evidence type="ECO:0000259" key="10">
    <source>
        <dbReference type="PROSITE" id="PS50850"/>
    </source>
</evidence>